<evidence type="ECO:0000313" key="3">
    <source>
        <dbReference type="Proteomes" id="UP001141422"/>
    </source>
</evidence>
<reference evidence="2" key="1">
    <citation type="submission" date="2022-12" db="EMBL/GenBank/DDBJ databases">
        <title>Isolation and characterisation of novel Methanocorpusculum spp. from native Australian herbivores indicates the genus is ancestrally host-associated.</title>
        <authorList>
            <person name="Volmer J.G."/>
            <person name="Soo R.M."/>
            <person name="Evans P.N."/>
            <person name="Hoedt E.C."/>
            <person name="Astorga Alsina A.L."/>
            <person name="Woodcroft B.J."/>
            <person name="Tyson G.W."/>
            <person name="Hugenholtz P."/>
            <person name="Morrison M."/>
        </authorList>
    </citation>
    <scope>NUCLEOTIDE SEQUENCE</scope>
    <source>
        <strain evidence="2">MG</strain>
    </source>
</reference>
<organism evidence="2 3">
    <name type="scientific">Methanocorpusculum petauri</name>
    <dbReference type="NCBI Taxonomy" id="3002863"/>
    <lineage>
        <taxon>Archaea</taxon>
        <taxon>Methanobacteriati</taxon>
        <taxon>Methanobacteriota</taxon>
        <taxon>Stenosarchaea group</taxon>
        <taxon>Methanomicrobia</taxon>
        <taxon>Methanomicrobiales</taxon>
        <taxon>Methanocorpusculaceae</taxon>
        <taxon>Methanocorpusculum</taxon>
    </lineage>
</organism>
<gene>
    <name evidence="2" type="ORF">O0S10_07350</name>
</gene>
<dbReference type="InterPro" id="IPR051454">
    <property type="entry name" value="RNA/ubiquinone_mod_enzymes"/>
</dbReference>
<dbReference type="InterPro" id="IPR001539">
    <property type="entry name" value="Peptidase_U32"/>
</dbReference>
<dbReference type="PANTHER" id="PTHR30217:SF10">
    <property type="entry name" value="23S RRNA 5-HYDROXYCYTIDINE C2501 SYNTHASE"/>
    <property type="match status" value="1"/>
</dbReference>
<dbReference type="Pfam" id="PF01136">
    <property type="entry name" value="Peptidase_U32"/>
    <property type="match status" value="2"/>
</dbReference>
<dbReference type="InterPro" id="IPR020988">
    <property type="entry name" value="Pept_U32_collagenase"/>
</dbReference>
<name>A0ABT4IH19_9EURY</name>
<comment type="caution">
    <text evidence="2">The sequence shown here is derived from an EMBL/GenBank/DDBJ whole genome shotgun (WGS) entry which is preliminary data.</text>
</comment>
<protein>
    <submittedName>
        <fullName evidence="2">U32 family peptidase</fullName>
    </submittedName>
</protein>
<dbReference type="Proteomes" id="UP001141422">
    <property type="component" value="Unassembled WGS sequence"/>
</dbReference>
<sequence length="786" mass="84640">MPAVPELLAPAGSPEALKAAVAAGADAVYLGGKTFGARRYAANFDREELSTAVLYAHKNGVKVYVTVNTLATDDELPEIAEYLIFLSEIGVDAVLIQDQGILSIAREVAPDLPLHASTQMTIHNTAGIRFAAEHGISRVVLARELPLEDVAAIGEVAKEYGIELEVFCHGAICYAYSGQCLFSSVIGGRSGNRGMCAQPCRKPYTLLADGDIVPTQGNYPLSPRDLCLYPYLKELCDTPIAALKIEGRMKTPEYVAIVTDAYRRALDDIAAGGDWEPEQETMEDLAFAFNRGFTKGYLLGDCGTTLINTKKPDNRGVYAGIVSGVDDRRGKVIVKIDGPIPDTGDGLVFRLAGRETGFALNKEPYLFPEGDAYKIPAPQEVLIGSELWITRRMKTERKAAAILSRPAQGKIPLDITVGVNENGHLVIIGHGAAAVSETPMQDAQTRPVTAEALEAQLRKTGGTPFVIRSIAMNYDGTKFLPMGAINDLRRRFLAACSDAVTAPPVRTHRPFIPKETTVPEKTEPVIQVYTDSIVAAKAAHSAGAGQIVYEGTDEIYDTPIIYKLPRILHEEELAKTLAKLPASAAGIMVDGAGIAEEIKGIPKYGGSGLNITNARAAIVYGKTCRQVCLSPELSGKQIKSLMEHLAAYTRPPKTEVIVQGSLEVMITRNCIPATALGCRSCNQPWALKDGTGRIFRIRTDTNCCSHILNAAEICLIEYVGAIARAGVSVISIDARGRSPEYVRRMISLYTAALEGENAKELKNQIKEIASGGITAAHYLRGVETQE</sequence>
<evidence type="ECO:0000313" key="2">
    <source>
        <dbReference type="EMBL" id="MCZ0861040.1"/>
    </source>
</evidence>
<accession>A0ABT4IH19</accession>
<evidence type="ECO:0000259" key="1">
    <source>
        <dbReference type="Pfam" id="PF12392"/>
    </source>
</evidence>
<keyword evidence="3" id="KW-1185">Reference proteome</keyword>
<dbReference type="Pfam" id="PF12392">
    <property type="entry name" value="DUF3656"/>
    <property type="match status" value="1"/>
</dbReference>
<feature type="domain" description="Peptidase U32 collagenase" evidence="1">
    <location>
        <begin position="387"/>
        <end position="499"/>
    </location>
</feature>
<dbReference type="EMBL" id="JAPTGB010000015">
    <property type="protein sequence ID" value="MCZ0861040.1"/>
    <property type="molecule type" value="Genomic_DNA"/>
</dbReference>
<dbReference type="PANTHER" id="PTHR30217">
    <property type="entry name" value="PEPTIDASE U32 FAMILY"/>
    <property type="match status" value="1"/>
</dbReference>
<dbReference type="RefSeq" id="WP_268925237.1">
    <property type="nucleotide sequence ID" value="NZ_JAPTGB010000015.1"/>
</dbReference>
<proteinExistence type="predicted"/>